<dbReference type="InterPro" id="IPR006061">
    <property type="entry name" value="SBP_1_CS"/>
</dbReference>
<feature type="chain" id="PRO_5044981308" description="Maltodextrin-binding protein" evidence="6">
    <location>
        <begin position="22"/>
        <end position="399"/>
    </location>
</feature>
<dbReference type="Proteomes" id="UP001144612">
    <property type="component" value="Unassembled WGS sequence"/>
</dbReference>
<evidence type="ECO:0000256" key="3">
    <source>
        <dbReference type="ARBA" id="ARBA00022597"/>
    </source>
</evidence>
<keyword evidence="6" id="KW-0449">Lipoprotein</keyword>
<dbReference type="InterPro" id="IPR006060">
    <property type="entry name" value="Maltose/Cyclodextrin-bd"/>
</dbReference>
<accession>A0ABT4DBG7</accession>
<dbReference type="Pfam" id="PF13416">
    <property type="entry name" value="SBP_bac_8"/>
    <property type="match status" value="1"/>
</dbReference>
<evidence type="ECO:0000256" key="6">
    <source>
        <dbReference type="RuleBase" id="RU365005"/>
    </source>
</evidence>
<dbReference type="PANTHER" id="PTHR30061:SF50">
    <property type="entry name" value="MALTOSE_MALTODEXTRIN-BINDING PERIPLASMIC PROTEIN"/>
    <property type="match status" value="1"/>
</dbReference>
<evidence type="ECO:0000313" key="8">
    <source>
        <dbReference type="Proteomes" id="UP001144612"/>
    </source>
</evidence>
<comment type="caution">
    <text evidence="7">The sequence shown here is derived from an EMBL/GenBank/DDBJ whole genome shotgun (WGS) entry which is preliminary data.</text>
</comment>
<evidence type="ECO:0000256" key="2">
    <source>
        <dbReference type="ARBA" id="ARBA00022448"/>
    </source>
</evidence>
<dbReference type="CDD" id="cd13586">
    <property type="entry name" value="PBP2_Maltose_binding_like"/>
    <property type="match status" value="1"/>
</dbReference>
<dbReference type="RefSeq" id="WP_268060915.1">
    <property type="nucleotide sequence ID" value="NZ_JAPQFJ010000006.1"/>
</dbReference>
<evidence type="ECO:0000256" key="5">
    <source>
        <dbReference type="ARBA" id="ARBA00030303"/>
    </source>
</evidence>
<evidence type="ECO:0000313" key="7">
    <source>
        <dbReference type="EMBL" id="MCY6958501.1"/>
    </source>
</evidence>
<name>A0ABT4DBG7_9CLOT</name>
<keyword evidence="3 6" id="KW-0762">Sugar transport</keyword>
<sequence length="399" mass="44150">MKKKGLLAALMVALVTTSLFTGCGKSKGADQLTIWTKLPEKEVPVLQKAADKWAEKAGKKVNVIRDDGDFQAFLQAANSSQGPDIYFGSAHNQLASYQKAGLLTEIPEKYIEKSKYINDRVWDAVSLEGKTYAIPISFETTALYYNKDLVKEAPKTMEDLIKLAAAKGKNSFQFNITDQYTDLGFPLTNGGYIFKKEGDKFNVNDIGLANEGAKQGFKMLQDFVVKYKFMPADIKGDIALTNFKEGKTMFYISGPWDIAGLKEKGVNFGVIEIPSIAGKPFTPMSGVQCGFVSAKSSKQDLALECLNYLVGETQQGLYEKGKIPVTKEMLNKDEVKKNEYVQAFVNSAKNAIPMPNIEELNAVWKPMENIQRILKGEDVNKVAKDIVDGIKKGIQVQNQ</sequence>
<keyword evidence="2 6" id="KW-0813">Transport</keyword>
<feature type="signal peptide" evidence="6">
    <location>
        <begin position="1"/>
        <end position="21"/>
    </location>
</feature>
<dbReference type="PROSITE" id="PS01037">
    <property type="entry name" value="SBP_BACTERIAL_1"/>
    <property type="match status" value="1"/>
</dbReference>
<evidence type="ECO:0000256" key="1">
    <source>
        <dbReference type="ARBA" id="ARBA00008520"/>
    </source>
</evidence>
<organism evidence="7 8">
    <name type="scientific">Clostridium brassicae</name>
    <dbReference type="NCBI Taxonomy" id="2999072"/>
    <lineage>
        <taxon>Bacteria</taxon>
        <taxon>Bacillati</taxon>
        <taxon>Bacillota</taxon>
        <taxon>Clostridia</taxon>
        <taxon>Eubacteriales</taxon>
        <taxon>Clostridiaceae</taxon>
        <taxon>Clostridium</taxon>
    </lineage>
</organism>
<dbReference type="PROSITE" id="PS51257">
    <property type="entry name" value="PROKAR_LIPOPROTEIN"/>
    <property type="match status" value="1"/>
</dbReference>
<dbReference type="SUPFAM" id="SSF53850">
    <property type="entry name" value="Periplasmic binding protein-like II"/>
    <property type="match status" value="1"/>
</dbReference>
<comment type="similarity">
    <text evidence="1 6">Belongs to the bacterial solute-binding protein 1 family.</text>
</comment>
<dbReference type="PRINTS" id="PR00181">
    <property type="entry name" value="MALTOSEBP"/>
</dbReference>
<gene>
    <name evidence="7" type="ORF">OW729_07785</name>
</gene>
<keyword evidence="4 6" id="KW-0732">Signal</keyword>
<evidence type="ECO:0000256" key="4">
    <source>
        <dbReference type="ARBA" id="ARBA00022729"/>
    </source>
</evidence>
<dbReference type="PANTHER" id="PTHR30061">
    <property type="entry name" value="MALTOSE-BINDING PERIPLASMIC PROTEIN"/>
    <property type="match status" value="1"/>
</dbReference>
<dbReference type="Gene3D" id="3.40.190.10">
    <property type="entry name" value="Periplasmic binding protein-like II"/>
    <property type="match status" value="2"/>
</dbReference>
<keyword evidence="6" id="KW-1003">Cell membrane</keyword>
<keyword evidence="6" id="KW-0472">Membrane</keyword>
<keyword evidence="8" id="KW-1185">Reference proteome</keyword>
<reference evidence="7" key="1">
    <citation type="submission" date="2022-12" db="EMBL/GenBank/DDBJ databases">
        <title>Clostridium sp. nov., isolated from industrial wastewater.</title>
        <authorList>
            <person name="Jiayan W."/>
        </authorList>
    </citation>
    <scope>NUCLEOTIDE SEQUENCE</scope>
    <source>
        <strain evidence="7">ZC22-4</strain>
    </source>
</reference>
<dbReference type="EMBL" id="JAPQFJ010000006">
    <property type="protein sequence ID" value="MCY6958501.1"/>
    <property type="molecule type" value="Genomic_DNA"/>
</dbReference>
<proteinExistence type="inferred from homology"/>
<dbReference type="InterPro" id="IPR006059">
    <property type="entry name" value="SBP"/>
</dbReference>
<comment type="subcellular location">
    <subcellularLocation>
        <location evidence="6">Cell membrane</location>
        <topology evidence="6">Lipid-anchor</topology>
    </subcellularLocation>
</comment>
<protein>
    <recommendedName>
        <fullName evidence="5 6">Maltodextrin-binding protein</fullName>
    </recommendedName>
</protein>